<proteinExistence type="predicted"/>
<dbReference type="Proteomes" id="UP000199699">
    <property type="component" value="Unassembled WGS sequence"/>
</dbReference>
<keyword evidence="3" id="KW-1185">Reference proteome</keyword>
<sequence length="46" mass="4672">MNRAAAAGPAACDSRSIQRTSSAVQPNAGRPAISRSIRSATRVSSS</sequence>
<protein>
    <submittedName>
        <fullName evidence="2">Uncharacterized protein</fullName>
    </submittedName>
</protein>
<reference evidence="2 3" key="1">
    <citation type="submission" date="2016-06" db="EMBL/GenBank/DDBJ databases">
        <authorList>
            <person name="Kjaerup R.B."/>
            <person name="Dalgaard T.S."/>
            <person name="Juul-Madsen H.R."/>
        </authorList>
    </citation>
    <scope>NUCLEOTIDE SEQUENCE [LARGE SCALE GENOMIC DNA]</scope>
    <source>
        <strain evidence="2 3">DSM 43818</strain>
    </source>
</reference>
<organism evidence="2 3">
    <name type="scientific">Micromonospora nigra</name>
    <dbReference type="NCBI Taxonomy" id="145857"/>
    <lineage>
        <taxon>Bacteria</taxon>
        <taxon>Bacillati</taxon>
        <taxon>Actinomycetota</taxon>
        <taxon>Actinomycetes</taxon>
        <taxon>Micromonosporales</taxon>
        <taxon>Micromonosporaceae</taxon>
        <taxon>Micromonospora</taxon>
    </lineage>
</organism>
<name>A0A1C6RQF2_9ACTN</name>
<evidence type="ECO:0000313" key="3">
    <source>
        <dbReference type="Proteomes" id="UP000199699"/>
    </source>
</evidence>
<gene>
    <name evidence="2" type="ORF">GA0070616_1723</name>
</gene>
<evidence type="ECO:0000313" key="2">
    <source>
        <dbReference type="EMBL" id="SCL19349.1"/>
    </source>
</evidence>
<dbReference type="STRING" id="145857.GA0070616_1723"/>
<feature type="compositionally biased region" description="Polar residues" evidence="1">
    <location>
        <begin position="15"/>
        <end position="25"/>
    </location>
</feature>
<dbReference type="AlphaFoldDB" id="A0A1C6RQF2"/>
<feature type="compositionally biased region" description="Polar residues" evidence="1">
    <location>
        <begin position="36"/>
        <end position="46"/>
    </location>
</feature>
<accession>A0A1C6RQF2</accession>
<evidence type="ECO:0000256" key="1">
    <source>
        <dbReference type="SAM" id="MobiDB-lite"/>
    </source>
</evidence>
<feature type="region of interest" description="Disordered" evidence="1">
    <location>
        <begin position="1"/>
        <end position="46"/>
    </location>
</feature>
<dbReference type="EMBL" id="FMHT01000003">
    <property type="protein sequence ID" value="SCL19349.1"/>
    <property type="molecule type" value="Genomic_DNA"/>
</dbReference>